<dbReference type="InterPro" id="IPR003439">
    <property type="entry name" value="ABC_transporter-like_ATP-bd"/>
</dbReference>
<evidence type="ECO:0000313" key="6">
    <source>
        <dbReference type="EMBL" id="SDN61517.1"/>
    </source>
</evidence>
<dbReference type="RefSeq" id="WP_174774953.1">
    <property type="nucleotide sequence ID" value="NZ_FNIB01000006.1"/>
</dbReference>
<dbReference type="SUPFAM" id="SSF52540">
    <property type="entry name" value="P-loop containing nucleoside triphosphate hydrolases"/>
    <property type="match status" value="1"/>
</dbReference>
<dbReference type="GO" id="GO:0005524">
    <property type="term" value="F:ATP binding"/>
    <property type="evidence" value="ECO:0007669"/>
    <property type="project" value="UniProtKB-KW"/>
</dbReference>
<evidence type="ECO:0000259" key="5">
    <source>
        <dbReference type="PROSITE" id="PS50893"/>
    </source>
</evidence>
<comment type="similarity">
    <text evidence="1">Belongs to the ABC transporter superfamily.</text>
</comment>
<dbReference type="PANTHER" id="PTHR43335:SF4">
    <property type="entry name" value="ABC TRANSPORTER, ATP-BINDING PROTEIN"/>
    <property type="match status" value="1"/>
</dbReference>
<dbReference type="InterPro" id="IPR027417">
    <property type="entry name" value="P-loop_NTPase"/>
</dbReference>
<evidence type="ECO:0000256" key="1">
    <source>
        <dbReference type="ARBA" id="ARBA00005417"/>
    </source>
</evidence>
<dbReference type="Pfam" id="PF00005">
    <property type="entry name" value="ABC_tran"/>
    <property type="match status" value="1"/>
</dbReference>
<evidence type="ECO:0000313" key="7">
    <source>
        <dbReference type="Proteomes" id="UP000199639"/>
    </source>
</evidence>
<dbReference type="EMBL" id="FNIB01000006">
    <property type="protein sequence ID" value="SDN61517.1"/>
    <property type="molecule type" value="Genomic_DNA"/>
</dbReference>
<dbReference type="CDD" id="cd03230">
    <property type="entry name" value="ABC_DR_subfamily_A"/>
    <property type="match status" value="1"/>
</dbReference>
<evidence type="ECO:0000256" key="2">
    <source>
        <dbReference type="ARBA" id="ARBA00022448"/>
    </source>
</evidence>
<name>A0A5E9G034_9MICO</name>
<organism evidence="6 7">
    <name type="scientific">Cryobacterium flavum</name>
    <dbReference type="NCBI Taxonomy" id="1424659"/>
    <lineage>
        <taxon>Bacteria</taxon>
        <taxon>Bacillati</taxon>
        <taxon>Actinomycetota</taxon>
        <taxon>Actinomycetes</taxon>
        <taxon>Micrococcales</taxon>
        <taxon>Microbacteriaceae</taxon>
        <taxon>Cryobacterium</taxon>
    </lineage>
</organism>
<dbReference type="PROSITE" id="PS50893">
    <property type="entry name" value="ABC_TRANSPORTER_2"/>
    <property type="match status" value="1"/>
</dbReference>
<dbReference type="InterPro" id="IPR003593">
    <property type="entry name" value="AAA+_ATPase"/>
</dbReference>
<gene>
    <name evidence="6" type="ORF">SAMN05216368_106144</name>
</gene>
<accession>A0A5E9G034</accession>
<feature type="domain" description="ABC transporter" evidence="5">
    <location>
        <begin position="17"/>
        <end position="247"/>
    </location>
</feature>
<sequence length="335" mass="34961">MSATTIFGSDGIVPSGIAVTGVSRAFGSVFALLDATLTVPAGSVTALIGPNGSGKTTLLLMLATLLTPDAGSIRINGHDPVTEPERVRALMGWMPDTLGSWPSLSARAALQTTGRMYRMTREQAAVRADELILLTDLTDFADRPSRVLSRGQKQRLSLARALVHSPGVLLLDEPASGLDPAARAALRQLLRRLAGDGAAILVSSHVLAELDEMADAAVYLSDGRTASPEQVAAAGASARAWRIRSLDEAALERALATPGVVGALVQVLGVDQLGTLVQVENEASAAALLHNLVLSGVPVCDFGPAVGNLEHTFLDLTRERPARHSSIVVNPEVTP</sequence>
<evidence type="ECO:0000256" key="4">
    <source>
        <dbReference type="ARBA" id="ARBA00022840"/>
    </source>
</evidence>
<reference evidence="6 7" key="1">
    <citation type="submission" date="2016-10" db="EMBL/GenBank/DDBJ databases">
        <authorList>
            <person name="Varghese N."/>
            <person name="Submissions S."/>
        </authorList>
    </citation>
    <scope>NUCLEOTIDE SEQUENCE [LARGE SCALE GENOMIC DNA]</scope>
    <source>
        <strain evidence="6 7">CGMCC 1.11215</strain>
    </source>
</reference>
<dbReference type="Proteomes" id="UP000199639">
    <property type="component" value="Unassembled WGS sequence"/>
</dbReference>
<dbReference type="AlphaFoldDB" id="A0A5E9G034"/>
<protein>
    <submittedName>
        <fullName evidence="6">ABC-type multidrug transport system, ATPase component</fullName>
    </submittedName>
</protein>
<dbReference type="PANTHER" id="PTHR43335">
    <property type="entry name" value="ABC TRANSPORTER, ATP-BINDING PROTEIN"/>
    <property type="match status" value="1"/>
</dbReference>
<keyword evidence="2" id="KW-0813">Transport</keyword>
<keyword evidence="3" id="KW-0547">Nucleotide-binding</keyword>
<dbReference type="Gene3D" id="3.40.50.300">
    <property type="entry name" value="P-loop containing nucleotide triphosphate hydrolases"/>
    <property type="match status" value="1"/>
</dbReference>
<evidence type="ECO:0000256" key="3">
    <source>
        <dbReference type="ARBA" id="ARBA00022741"/>
    </source>
</evidence>
<dbReference type="STRING" id="1424659.SAMN05216368_106144"/>
<dbReference type="SMART" id="SM00382">
    <property type="entry name" value="AAA"/>
    <property type="match status" value="1"/>
</dbReference>
<dbReference type="GO" id="GO:0016887">
    <property type="term" value="F:ATP hydrolysis activity"/>
    <property type="evidence" value="ECO:0007669"/>
    <property type="project" value="InterPro"/>
</dbReference>
<proteinExistence type="inferred from homology"/>
<keyword evidence="4" id="KW-0067">ATP-binding</keyword>